<dbReference type="RefSeq" id="WP_346789322.1">
    <property type="nucleotide sequence ID" value="NZ_JAYFSJ010000010.1"/>
</dbReference>
<reference evidence="6 7" key="1">
    <citation type="submission" date="2023-12" db="EMBL/GenBank/DDBJ databases">
        <title>Chromobacterium sp. strain TRC.1.1.SA producing antimicrobial pigment.</title>
        <authorList>
            <person name="Verma N."/>
            <person name="Choksket S."/>
            <person name="Pinnaka A.K."/>
            <person name="Korpole S."/>
        </authorList>
    </citation>
    <scope>NUCLEOTIDE SEQUENCE [LARGE SCALE GENOMIC DNA]</scope>
    <source>
        <strain evidence="6 7">TRC1.1.SA</strain>
    </source>
</reference>
<dbReference type="PANTHER" id="PTHR45648">
    <property type="entry name" value="GDSL LIPASE/ACYLHYDROLASE FAMILY PROTEIN (AFU_ORTHOLOGUE AFUA_4G14700)"/>
    <property type="match status" value="1"/>
</dbReference>
<dbReference type="Gene3D" id="2.40.128.130">
    <property type="entry name" value="Autotransporter beta-domain"/>
    <property type="match status" value="1"/>
</dbReference>
<dbReference type="InterPro" id="IPR005546">
    <property type="entry name" value="Autotransporte_beta"/>
</dbReference>
<dbReference type="Pfam" id="PF00657">
    <property type="entry name" value="Lipase_GDSL"/>
    <property type="match status" value="1"/>
</dbReference>
<dbReference type="PANTHER" id="PTHR45648:SF22">
    <property type="entry name" value="GDSL LIPASE_ACYLHYDROLASE FAMILY PROTEIN (AFU_ORTHOLOGUE AFUA_4G14700)"/>
    <property type="match status" value="1"/>
</dbReference>
<name>A0ABV0CLZ7_9NEIS</name>
<dbReference type="Pfam" id="PF03797">
    <property type="entry name" value="Autotransporter"/>
    <property type="match status" value="1"/>
</dbReference>
<keyword evidence="2 4" id="KW-0732">Signal</keyword>
<evidence type="ECO:0000256" key="4">
    <source>
        <dbReference type="SAM" id="SignalP"/>
    </source>
</evidence>
<comment type="caution">
    <text evidence="6">The sequence shown here is derived from an EMBL/GenBank/DDBJ whole genome shotgun (WGS) entry which is preliminary data.</text>
</comment>
<dbReference type="PROSITE" id="PS51208">
    <property type="entry name" value="AUTOTRANSPORTER"/>
    <property type="match status" value="1"/>
</dbReference>
<protein>
    <submittedName>
        <fullName evidence="6">Autotransporter domain-containing protein</fullName>
    </submittedName>
</protein>
<feature type="chain" id="PRO_5047142919" evidence="4">
    <location>
        <begin position="24"/>
        <end position="708"/>
    </location>
</feature>
<dbReference type="NCBIfam" id="TIGR01414">
    <property type="entry name" value="autotrans_barl"/>
    <property type="match status" value="1"/>
</dbReference>
<comment type="similarity">
    <text evidence="1">Belongs to the 'GDSL' lipolytic enzyme family.</text>
</comment>
<dbReference type="SMART" id="SM00869">
    <property type="entry name" value="Autotransporter"/>
    <property type="match status" value="1"/>
</dbReference>
<dbReference type="EMBL" id="JAYFSJ010000010">
    <property type="protein sequence ID" value="MEN7432077.1"/>
    <property type="molecule type" value="Genomic_DNA"/>
</dbReference>
<proteinExistence type="inferred from homology"/>
<accession>A0ABV0CLZ7</accession>
<dbReference type="InterPro" id="IPR051058">
    <property type="entry name" value="GDSL_Est/Lipase"/>
</dbReference>
<dbReference type="Gene3D" id="3.40.50.1110">
    <property type="entry name" value="SGNH hydrolase"/>
    <property type="match status" value="1"/>
</dbReference>
<evidence type="ECO:0000256" key="1">
    <source>
        <dbReference type="ARBA" id="ARBA00008668"/>
    </source>
</evidence>
<keyword evidence="7" id="KW-1185">Reference proteome</keyword>
<evidence type="ECO:0000256" key="2">
    <source>
        <dbReference type="ARBA" id="ARBA00022729"/>
    </source>
</evidence>
<dbReference type="InterPro" id="IPR001087">
    <property type="entry name" value="GDSL"/>
</dbReference>
<dbReference type="InterPro" id="IPR017186">
    <property type="entry name" value="Lipase_autotranspt_EstA"/>
</dbReference>
<evidence type="ECO:0000256" key="3">
    <source>
        <dbReference type="ARBA" id="ARBA00022801"/>
    </source>
</evidence>
<organism evidence="6 7">
    <name type="scientific">Chromobacterium indicum</name>
    <dbReference type="NCBI Taxonomy" id="3110228"/>
    <lineage>
        <taxon>Bacteria</taxon>
        <taxon>Pseudomonadati</taxon>
        <taxon>Pseudomonadota</taxon>
        <taxon>Betaproteobacteria</taxon>
        <taxon>Neisseriales</taxon>
        <taxon>Chromobacteriaceae</taxon>
        <taxon>Chromobacterium</taxon>
    </lineage>
</organism>
<feature type="signal peptide" evidence="4">
    <location>
        <begin position="1"/>
        <end position="23"/>
    </location>
</feature>
<feature type="domain" description="Autotransporter" evidence="5">
    <location>
        <begin position="431"/>
        <end position="708"/>
    </location>
</feature>
<dbReference type="SUPFAM" id="SSF103515">
    <property type="entry name" value="Autotransporter"/>
    <property type="match status" value="1"/>
</dbReference>
<dbReference type="SUPFAM" id="SSF52266">
    <property type="entry name" value="SGNH hydrolase"/>
    <property type="match status" value="1"/>
</dbReference>
<gene>
    <name evidence="6" type="ORF">VA599_15090</name>
</gene>
<dbReference type="InterPro" id="IPR036709">
    <property type="entry name" value="Autotransporte_beta_dom_sf"/>
</dbReference>
<evidence type="ECO:0000313" key="6">
    <source>
        <dbReference type="EMBL" id="MEN7432077.1"/>
    </source>
</evidence>
<dbReference type="Proteomes" id="UP001405405">
    <property type="component" value="Unassembled WGS sequence"/>
</dbReference>
<sequence length="708" mass="73145">MMRNRLTTLALATAMALPAAAHAYSNIYFFGDSLSDVGAFGGQSGLPAGARWTTGYGPNWTNILTGHYGLSSVANNPLNSSTSRSGNNYAQGGAVAQTYQSITQFPGTSGSSGSVEQYGPGGSLAIQELPQQVQYYLSQTGGKADPNAVYSVWIGGNDVIAAVGTASGTSGTQLIGTSAQYAAAQVQALQQAGAKTIIVPNLPNMAAAPLAVYMSLVAVQQQINKLAGVTVVTDTQVNTAWGVAWSVLGSQGSSSATSAALVQAALTAANTSLTAQNAAVPSGSVVTAYNGDGTATNPGISPSLQQLSAGYNQLLDMSLQSSGLQHNIVRPNIATLFQEILANPTRYGFTSVIGSDCYTSAIQCTSSLSSQNNVFSDQLHPTPAANKIIGDYVYGLLQAPYFAAAIPESSLNNARQLGGALDARYQAIRSQKRAVGTVSAFADGAFSADKASYGGLSAKPKGQLYTVGLDFQATPALSVGLAMSRQQGKTDVDSVGTPGSINDRTTLMSGFASYNQNKFWVDGDLHLGSGDLDTYRNVTLGPTTVGIDGKTRATQFGLRAAGGYRMQYRGVTTGPVVGLDYAYAKIAGFAEQGGNSSSMNFSSQNVSSLVGRVGWQLDADIGRFSPYAKVSLAHEFKQGDRNVTAGLATTVGDWTTNLGKPDANWVEWTAGVSANFNKTVTAFGQLTATSGKNGSNQTGGNIGVAMSF</sequence>
<evidence type="ECO:0000313" key="7">
    <source>
        <dbReference type="Proteomes" id="UP001405405"/>
    </source>
</evidence>
<dbReference type="InterPro" id="IPR006315">
    <property type="entry name" value="OM_autotransptr_brl_dom"/>
</dbReference>
<evidence type="ECO:0000259" key="5">
    <source>
        <dbReference type="PROSITE" id="PS51208"/>
    </source>
</evidence>
<dbReference type="PIRSF" id="PIRSF037375">
    <property type="entry name" value="Autotrns_EstA"/>
    <property type="match status" value="1"/>
</dbReference>
<keyword evidence="3" id="KW-0378">Hydrolase</keyword>
<dbReference type="InterPro" id="IPR036514">
    <property type="entry name" value="SGNH_hydro_sf"/>
</dbReference>